<reference evidence="1 3" key="1">
    <citation type="journal article" date="2008" name="Science">
        <title>The Physcomitrella genome reveals evolutionary insights into the conquest of land by plants.</title>
        <authorList>
            <person name="Rensing S."/>
            <person name="Lang D."/>
            <person name="Zimmer A."/>
            <person name="Terry A."/>
            <person name="Salamov A."/>
            <person name="Shapiro H."/>
            <person name="Nishiyama T."/>
            <person name="Perroud P.-F."/>
            <person name="Lindquist E."/>
            <person name="Kamisugi Y."/>
            <person name="Tanahashi T."/>
            <person name="Sakakibara K."/>
            <person name="Fujita T."/>
            <person name="Oishi K."/>
            <person name="Shin-I T."/>
            <person name="Kuroki Y."/>
            <person name="Toyoda A."/>
            <person name="Suzuki Y."/>
            <person name="Hashimoto A."/>
            <person name="Yamaguchi K."/>
            <person name="Sugano A."/>
            <person name="Kohara Y."/>
            <person name="Fujiyama A."/>
            <person name="Anterola A."/>
            <person name="Aoki S."/>
            <person name="Ashton N."/>
            <person name="Barbazuk W.B."/>
            <person name="Barker E."/>
            <person name="Bennetzen J."/>
            <person name="Bezanilla M."/>
            <person name="Blankenship R."/>
            <person name="Cho S.H."/>
            <person name="Dutcher S."/>
            <person name="Estelle M."/>
            <person name="Fawcett J.A."/>
            <person name="Gundlach H."/>
            <person name="Hanada K."/>
            <person name="Heyl A."/>
            <person name="Hicks K.A."/>
            <person name="Hugh J."/>
            <person name="Lohr M."/>
            <person name="Mayer K."/>
            <person name="Melkozernov A."/>
            <person name="Murata T."/>
            <person name="Nelson D."/>
            <person name="Pils B."/>
            <person name="Prigge M."/>
            <person name="Reiss B."/>
            <person name="Renner T."/>
            <person name="Rombauts S."/>
            <person name="Rushton P."/>
            <person name="Sanderfoot A."/>
            <person name="Schween G."/>
            <person name="Shiu S.-H."/>
            <person name="Stueber K."/>
            <person name="Theodoulou F.L."/>
            <person name="Tu H."/>
            <person name="Van de Peer Y."/>
            <person name="Verrier P.J."/>
            <person name="Waters E."/>
            <person name="Wood A."/>
            <person name="Yang L."/>
            <person name="Cove D."/>
            <person name="Cuming A."/>
            <person name="Hasebe M."/>
            <person name="Lucas S."/>
            <person name="Mishler D.B."/>
            <person name="Reski R."/>
            <person name="Grigoriev I."/>
            <person name="Quatrano R.S."/>
            <person name="Boore J.L."/>
        </authorList>
    </citation>
    <scope>NUCLEOTIDE SEQUENCE [LARGE SCALE GENOMIC DNA]</scope>
    <source>
        <strain evidence="2 3">cv. Gransden 2004</strain>
    </source>
</reference>
<sequence>MVGRSSPCRDLLAPGSEPISGLVCLCHSGFSHGSGAVFVLNWCRILGGWKVFGIDHVYEDSSTEFFPTPSTLKRSMDNSPRRPSF</sequence>
<gene>
    <name evidence="1" type="ORF">PHYPA_012321</name>
</gene>
<reference evidence="1 3" key="2">
    <citation type="journal article" date="2018" name="Plant J.">
        <title>The Physcomitrella patens chromosome-scale assembly reveals moss genome structure and evolution.</title>
        <authorList>
            <person name="Lang D."/>
            <person name="Ullrich K.K."/>
            <person name="Murat F."/>
            <person name="Fuchs J."/>
            <person name="Jenkins J."/>
            <person name="Haas F.B."/>
            <person name="Piednoel M."/>
            <person name="Gundlach H."/>
            <person name="Van Bel M."/>
            <person name="Meyberg R."/>
            <person name="Vives C."/>
            <person name="Morata J."/>
            <person name="Symeonidi A."/>
            <person name="Hiss M."/>
            <person name="Muchero W."/>
            <person name="Kamisugi Y."/>
            <person name="Saleh O."/>
            <person name="Blanc G."/>
            <person name="Decker E.L."/>
            <person name="van Gessel N."/>
            <person name="Grimwood J."/>
            <person name="Hayes R.D."/>
            <person name="Graham S.W."/>
            <person name="Gunter L.E."/>
            <person name="McDaniel S.F."/>
            <person name="Hoernstein S.N.W."/>
            <person name="Larsson A."/>
            <person name="Li F.W."/>
            <person name="Perroud P.F."/>
            <person name="Phillips J."/>
            <person name="Ranjan P."/>
            <person name="Rokshar D.S."/>
            <person name="Rothfels C.J."/>
            <person name="Schneider L."/>
            <person name="Shu S."/>
            <person name="Stevenson D.W."/>
            <person name="Thummler F."/>
            <person name="Tillich M."/>
            <person name="Villarreal Aguilar J.C."/>
            <person name="Widiez T."/>
            <person name="Wong G.K."/>
            <person name="Wymore A."/>
            <person name="Zhang Y."/>
            <person name="Zimmer A.D."/>
            <person name="Quatrano R.S."/>
            <person name="Mayer K.F.X."/>
            <person name="Goodstein D."/>
            <person name="Casacuberta J.M."/>
            <person name="Vandepoele K."/>
            <person name="Reski R."/>
            <person name="Cuming A.C."/>
            <person name="Tuskan G.A."/>
            <person name="Maumus F."/>
            <person name="Salse J."/>
            <person name="Schmutz J."/>
            <person name="Rensing S.A."/>
        </authorList>
    </citation>
    <scope>NUCLEOTIDE SEQUENCE [LARGE SCALE GENOMIC DNA]</scope>
    <source>
        <strain evidence="2 3">cv. Gransden 2004</strain>
    </source>
</reference>
<dbReference type="AlphaFoldDB" id="A0A2K1K243"/>
<dbReference type="EMBL" id="ABEU02000009">
    <property type="protein sequence ID" value="PNR47848.1"/>
    <property type="molecule type" value="Genomic_DNA"/>
</dbReference>
<dbReference type="InParanoid" id="A0A2K1K243"/>
<evidence type="ECO:0000313" key="3">
    <source>
        <dbReference type="Proteomes" id="UP000006727"/>
    </source>
</evidence>
<evidence type="ECO:0000313" key="1">
    <source>
        <dbReference type="EMBL" id="PNR47848.1"/>
    </source>
</evidence>
<dbReference type="EnsemblPlants" id="Pp3c9_5313V3.1">
    <property type="protein sequence ID" value="PAC:32914310.CDS.1"/>
    <property type="gene ID" value="Pp3c9_5313"/>
</dbReference>
<name>A0A2K1K243_PHYPA</name>
<accession>A0A2K1K243</accession>
<proteinExistence type="predicted"/>
<reference evidence="2" key="3">
    <citation type="submission" date="2020-12" db="UniProtKB">
        <authorList>
            <consortium name="EnsemblPlants"/>
        </authorList>
    </citation>
    <scope>IDENTIFICATION</scope>
</reference>
<organism evidence="1">
    <name type="scientific">Physcomitrium patens</name>
    <name type="common">Spreading-leaved earth moss</name>
    <name type="synonym">Physcomitrella patens</name>
    <dbReference type="NCBI Taxonomy" id="3218"/>
    <lineage>
        <taxon>Eukaryota</taxon>
        <taxon>Viridiplantae</taxon>
        <taxon>Streptophyta</taxon>
        <taxon>Embryophyta</taxon>
        <taxon>Bryophyta</taxon>
        <taxon>Bryophytina</taxon>
        <taxon>Bryopsida</taxon>
        <taxon>Funariidae</taxon>
        <taxon>Funariales</taxon>
        <taxon>Funariaceae</taxon>
        <taxon>Physcomitrium</taxon>
    </lineage>
</organism>
<evidence type="ECO:0000313" key="2">
    <source>
        <dbReference type="EnsemblPlants" id="PAC:32914310.CDS.1"/>
    </source>
</evidence>
<keyword evidence="3" id="KW-1185">Reference proteome</keyword>
<dbReference type="Proteomes" id="UP000006727">
    <property type="component" value="Chromosome 9"/>
</dbReference>
<dbReference type="Gramene" id="Pp3c9_5313V3.1">
    <property type="protein sequence ID" value="PAC:32914310.CDS.1"/>
    <property type="gene ID" value="Pp3c9_5313"/>
</dbReference>
<protein>
    <submittedName>
        <fullName evidence="1 2">Uncharacterized protein</fullName>
    </submittedName>
</protein>